<gene>
    <name evidence="13" type="ORF">LITE_LOCUS18740</name>
</gene>
<dbReference type="SUPFAM" id="SSF57667">
    <property type="entry name" value="beta-beta-alpha zinc fingers"/>
    <property type="match status" value="1"/>
</dbReference>
<dbReference type="PROSITE" id="PS50808">
    <property type="entry name" value="ZF_BED"/>
    <property type="match status" value="1"/>
</dbReference>
<dbReference type="Pfam" id="PF14372">
    <property type="entry name" value="hAT-like_RNase-H"/>
    <property type="match status" value="1"/>
</dbReference>
<organism evidence="13 14">
    <name type="scientific">Linum tenue</name>
    <dbReference type="NCBI Taxonomy" id="586396"/>
    <lineage>
        <taxon>Eukaryota</taxon>
        <taxon>Viridiplantae</taxon>
        <taxon>Streptophyta</taxon>
        <taxon>Embryophyta</taxon>
        <taxon>Tracheophyta</taxon>
        <taxon>Spermatophyta</taxon>
        <taxon>Magnoliopsida</taxon>
        <taxon>eudicotyledons</taxon>
        <taxon>Gunneridae</taxon>
        <taxon>Pentapetalae</taxon>
        <taxon>rosids</taxon>
        <taxon>fabids</taxon>
        <taxon>Malpighiales</taxon>
        <taxon>Linaceae</taxon>
        <taxon>Linum</taxon>
    </lineage>
</organism>
<evidence type="ECO:0000256" key="3">
    <source>
        <dbReference type="ARBA" id="ARBA00022723"/>
    </source>
</evidence>
<dbReference type="InterPro" id="IPR008906">
    <property type="entry name" value="HATC_C_dom"/>
</dbReference>
<evidence type="ECO:0000256" key="5">
    <source>
        <dbReference type="ARBA" id="ARBA00022833"/>
    </source>
</evidence>
<dbReference type="InterPro" id="IPR052035">
    <property type="entry name" value="ZnF_BED_domain_contain"/>
</dbReference>
<accession>A0AAV0KI91</accession>
<keyword evidence="5" id="KW-0862">Zinc</keyword>
<reference evidence="13" key="1">
    <citation type="submission" date="2022-08" db="EMBL/GenBank/DDBJ databases">
        <authorList>
            <person name="Gutierrez-Valencia J."/>
        </authorList>
    </citation>
    <scope>NUCLEOTIDE SEQUENCE</scope>
</reference>
<feature type="compositionally biased region" description="Acidic residues" evidence="11">
    <location>
        <begin position="674"/>
        <end position="686"/>
    </location>
</feature>
<keyword evidence="9" id="KW-0539">Nucleus</keyword>
<comment type="subunit">
    <text evidence="2">Homodimer.</text>
</comment>
<evidence type="ECO:0000256" key="10">
    <source>
        <dbReference type="PROSITE-ProRule" id="PRU00027"/>
    </source>
</evidence>
<evidence type="ECO:0000313" key="13">
    <source>
        <dbReference type="EMBL" id="CAI0421442.1"/>
    </source>
</evidence>
<dbReference type="Pfam" id="PF02892">
    <property type="entry name" value="zf-BED"/>
    <property type="match status" value="1"/>
</dbReference>
<feature type="region of interest" description="Disordered" evidence="11">
    <location>
        <begin position="646"/>
        <end position="700"/>
    </location>
</feature>
<keyword evidence="7" id="KW-0238">DNA-binding</keyword>
<feature type="region of interest" description="Disordered" evidence="11">
    <location>
        <begin position="67"/>
        <end position="146"/>
    </location>
</feature>
<comment type="subcellular location">
    <subcellularLocation>
        <location evidence="1">Nucleus</location>
    </subcellularLocation>
</comment>
<dbReference type="PANTHER" id="PTHR46481">
    <property type="entry name" value="ZINC FINGER BED DOMAIN-CONTAINING PROTEIN 4"/>
    <property type="match status" value="1"/>
</dbReference>
<feature type="compositionally biased region" description="Polar residues" evidence="11">
    <location>
        <begin position="7"/>
        <end position="29"/>
    </location>
</feature>
<dbReference type="AlphaFoldDB" id="A0AAV0KI91"/>
<dbReference type="GO" id="GO:0003677">
    <property type="term" value="F:DNA binding"/>
    <property type="evidence" value="ECO:0007669"/>
    <property type="project" value="UniProtKB-KW"/>
</dbReference>
<sequence>LPPRSNDCASSPPLQASDQRGSALNQPSKSLRPARQCSQPAVQKPPTLCPISAPSFDYWGTAAQLREMEGSSSWGTKKRVPAAREGDNLPPLPSKKRSQPQASKTAVESGNNSGNVNVQAATTQEQEQPAATNTTTTPVTDKSSREYTLRSPVWNHYDCYIDDKGKKKAKCHYCAKALAGDPSGNGTSSLGRHTIRCLKKLQEKGKQLNLELNPSSVEGQGVLGTWKFDQKSIRAGLVEMIILDEMPFKSVEKEGFKRFMALACPMFKIPGRKAIREDCFRLFLEQKGKLRDYFKIKCGGRVSITTDSWTSCQNFNYMCITAHFVGKDWKLYKKVISFCKITSHKGIDLGDAIADSLEHWGLKNIFTVTVDNASANDTALLHLRDRLEEWGTNIVGGKYLHMRCIAHIVNLVVSDGLEEMGMSIRRVREAVRWVRSSPSRLAKFKECVEFHNIESKKMLSLDVPTRWNSTYYMLEAAVVFEDAFSSLERKDKDYKPELKAKRYKNQEIGVPQYEDWKNAKVLMKYLKFFHDLTLIASTTSVVTAHRFLREFGKVFYHVEKMMNSRDDDIVRMGMKMKAKVDKYWSEKDCVNFRLNRLVYMAVVFDPRHKMNYPDHIFKKMCGEERAKVLVKELNDELEKLFEYYQSKMPPPSSSSPPKRRVQVATSSSPRSASDSDDSYDDYDPDDDYGKPQTGHTKSELEKYLVHPREYDDAEEEFDVLKWWKTNAMRYPILSEMAKDLFAIPMSTVPSESVFSTSGRVLDEFRSSLHPKIVEALICSQDWIRSSSSEFVEHLNGDDDDYEDQEDFVSVYNAIMVDEAERRDHVSGHEGTSTSNVGGSDVFGSRSGTNQGGGSNASFVSLDE</sequence>
<dbReference type="Proteomes" id="UP001154282">
    <property type="component" value="Unassembled WGS sequence"/>
</dbReference>
<dbReference type="SMART" id="SM00614">
    <property type="entry name" value="ZnF_BED"/>
    <property type="match status" value="1"/>
</dbReference>
<feature type="region of interest" description="Disordered" evidence="11">
    <location>
        <begin position="821"/>
        <end position="863"/>
    </location>
</feature>
<dbReference type="InterPro" id="IPR025525">
    <property type="entry name" value="hAT-like_transposase_RNase-H"/>
</dbReference>
<dbReference type="GO" id="GO:0008270">
    <property type="term" value="F:zinc ion binding"/>
    <property type="evidence" value="ECO:0007669"/>
    <property type="project" value="UniProtKB-KW"/>
</dbReference>
<evidence type="ECO:0000256" key="2">
    <source>
        <dbReference type="ARBA" id="ARBA00011738"/>
    </source>
</evidence>
<dbReference type="SUPFAM" id="SSF53098">
    <property type="entry name" value="Ribonuclease H-like"/>
    <property type="match status" value="1"/>
</dbReference>
<proteinExistence type="predicted"/>
<dbReference type="Pfam" id="PF05699">
    <property type="entry name" value="Dimer_Tnp_hAT"/>
    <property type="match status" value="1"/>
</dbReference>
<keyword evidence="3" id="KW-0479">Metal-binding</keyword>
<feature type="region of interest" description="Disordered" evidence="11">
    <location>
        <begin position="1"/>
        <end position="55"/>
    </location>
</feature>
<dbReference type="InterPro" id="IPR003656">
    <property type="entry name" value="Znf_BED"/>
</dbReference>
<evidence type="ECO:0000256" key="1">
    <source>
        <dbReference type="ARBA" id="ARBA00004123"/>
    </source>
</evidence>
<dbReference type="GO" id="GO:0046983">
    <property type="term" value="F:protein dimerization activity"/>
    <property type="evidence" value="ECO:0007669"/>
    <property type="project" value="InterPro"/>
</dbReference>
<evidence type="ECO:0000256" key="4">
    <source>
        <dbReference type="ARBA" id="ARBA00022771"/>
    </source>
</evidence>
<evidence type="ECO:0000256" key="6">
    <source>
        <dbReference type="ARBA" id="ARBA00023015"/>
    </source>
</evidence>
<evidence type="ECO:0000259" key="12">
    <source>
        <dbReference type="PROSITE" id="PS50808"/>
    </source>
</evidence>
<keyword evidence="8" id="KW-0804">Transcription</keyword>
<feature type="non-terminal residue" evidence="13">
    <location>
        <position position="1"/>
    </location>
</feature>
<keyword evidence="6" id="KW-0805">Transcription regulation</keyword>
<dbReference type="EMBL" id="CAMGYJ010000005">
    <property type="protein sequence ID" value="CAI0421442.1"/>
    <property type="molecule type" value="Genomic_DNA"/>
</dbReference>
<dbReference type="InterPro" id="IPR036236">
    <property type="entry name" value="Znf_C2H2_sf"/>
</dbReference>
<evidence type="ECO:0000256" key="7">
    <source>
        <dbReference type="ARBA" id="ARBA00023125"/>
    </source>
</evidence>
<evidence type="ECO:0000313" key="14">
    <source>
        <dbReference type="Proteomes" id="UP001154282"/>
    </source>
</evidence>
<comment type="caution">
    <text evidence="13">The sequence shown here is derived from an EMBL/GenBank/DDBJ whole genome shotgun (WGS) entry which is preliminary data.</text>
</comment>
<name>A0AAV0KI91_9ROSI</name>
<feature type="domain" description="BED-type" evidence="12">
    <location>
        <begin position="148"/>
        <end position="205"/>
    </location>
</feature>
<protein>
    <recommendedName>
        <fullName evidence="12">BED-type domain-containing protein</fullName>
    </recommendedName>
</protein>
<keyword evidence="14" id="KW-1185">Reference proteome</keyword>
<feature type="compositionally biased region" description="Polar residues" evidence="11">
    <location>
        <begin position="99"/>
        <end position="108"/>
    </location>
</feature>
<dbReference type="GO" id="GO:0005634">
    <property type="term" value="C:nucleus"/>
    <property type="evidence" value="ECO:0007669"/>
    <property type="project" value="UniProtKB-SubCell"/>
</dbReference>
<keyword evidence="4 10" id="KW-0863">Zinc-finger</keyword>
<evidence type="ECO:0000256" key="8">
    <source>
        <dbReference type="ARBA" id="ARBA00023163"/>
    </source>
</evidence>
<evidence type="ECO:0000256" key="11">
    <source>
        <dbReference type="SAM" id="MobiDB-lite"/>
    </source>
</evidence>
<dbReference type="InterPro" id="IPR012337">
    <property type="entry name" value="RNaseH-like_sf"/>
</dbReference>
<feature type="compositionally biased region" description="Low complexity" evidence="11">
    <location>
        <begin position="109"/>
        <end position="140"/>
    </location>
</feature>
<dbReference type="PANTHER" id="PTHR46481:SF7">
    <property type="entry name" value="ZINC FINGER BED DOMAIN-CONTAINING PROTEIN RICESLEEPER 2-LIKE"/>
    <property type="match status" value="1"/>
</dbReference>
<evidence type="ECO:0000256" key="9">
    <source>
        <dbReference type="ARBA" id="ARBA00023242"/>
    </source>
</evidence>